<dbReference type="Gene3D" id="1.10.540.10">
    <property type="entry name" value="Acyl-CoA dehydrogenase/oxidase, N-terminal domain"/>
    <property type="match status" value="1"/>
</dbReference>
<organism evidence="11 12">
    <name type="scientific">Tieghemiomyces parasiticus</name>
    <dbReference type="NCBI Taxonomy" id="78921"/>
    <lineage>
        <taxon>Eukaryota</taxon>
        <taxon>Fungi</taxon>
        <taxon>Fungi incertae sedis</taxon>
        <taxon>Zoopagomycota</taxon>
        <taxon>Kickxellomycotina</taxon>
        <taxon>Dimargaritomycetes</taxon>
        <taxon>Dimargaritales</taxon>
        <taxon>Dimargaritaceae</taxon>
        <taxon>Tieghemiomyces</taxon>
    </lineage>
</organism>
<dbReference type="Pfam" id="PF00441">
    <property type="entry name" value="Acyl-CoA_dh_1"/>
    <property type="match status" value="1"/>
</dbReference>
<keyword evidence="6 7" id="KW-0560">Oxidoreductase</keyword>
<feature type="domain" description="Acyl-CoA oxidase/dehydrogenase middle" evidence="9">
    <location>
        <begin position="139"/>
        <end position="241"/>
    </location>
</feature>
<protein>
    <recommendedName>
        <fullName evidence="13">Acyl-CoA dehydrogenase</fullName>
    </recommendedName>
</protein>
<evidence type="ECO:0008006" key="13">
    <source>
        <dbReference type="Google" id="ProtNLM"/>
    </source>
</evidence>
<dbReference type="InterPro" id="IPR006091">
    <property type="entry name" value="Acyl-CoA_Oxase/DH_mid-dom"/>
</dbReference>
<dbReference type="InterPro" id="IPR046373">
    <property type="entry name" value="Acyl-CoA_Oxase/DH_mid-dom_sf"/>
</dbReference>
<dbReference type="FunFam" id="2.40.110.10:FF:000002">
    <property type="entry name" value="Acyl-CoA dehydrogenase fadE12"/>
    <property type="match status" value="1"/>
</dbReference>
<dbReference type="Proteomes" id="UP001150569">
    <property type="component" value="Unassembled WGS sequence"/>
</dbReference>
<evidence type="ECO:0000259" key="9">
    <source>
        <dbReference type="Pfam" id="PF02770"/>
    </source>
</evidence>
<evidence type="ECO:0000256" key="5">
    <source>
        <dbReference type="ARBA" id="ARBA00022827"/>
    </source>
</evidence>
<dbReference type="SUPFAM" id="SSF56645">
    <property type="entry name" value="Acyl-CoA dehydrogenase NM domain-like"/>
    <property type="match status" value="1"/>
</dbReference>
<dbReference type="Gene3D" id="2.40.110.10">
    <property type="entry name" value="Butyryl-CoA Dehydrogenase, subunit A, domain 2"/>
    <property type="match status" value="1"/>
</dbReference>
<dbReference type="AlphaFoldDB" id="A0A9W8DMW3"/>
<dbReference type="PANTHER" id="PTHR48083">
    <property type="entry name" value="MEDIUM-CHAIN SPECIFIC ACYL-COA DEHYDROGENASE, MITOCHONDRIAL-RELATED"/>
    <property type="match status" value="1"/>
</dbReference>
<dbReference type="EMBL" id="JANBPT010001131">
    <property type="protein sequence ID" value="KAJ1909877.1"/>
    <property type="molecule type" value="Genomic_DNA"/>
</dbReference>
<dbReference type="Gene3D" id="1.20.140.10">
    <property type="entry name" value="Butyryl-CoA Dehydrogenase, subunit A, domain 3"/>
    <property type="match status" value="1"/>
</dbReference>
<dbReference type="GO" id="GO:0050660">
    <property type="term" value="F:flavin adenine dinucleotide binding"/>
    <property type="evidence" value="ECO:0007669"/>
    <property type="project" value="InterPro"/>
</dbReference>
<dbReference type="Pfam" id="PF02770">
    <property type="entry name" value="Acyl-CoA_dh_M"/>
    <property type="match status" value="1"/>
</dbReference>
<keyword evidence="4 7" id="KW-0285">Flavoprotein</keyword>
<evidence type="ECO:0000313" key="11">
    <source>
        <dbReference type="EMBL" id="KAJ1909877.1"/>
    </source>
</evidence>
<evidence type="ECO:0000256" key="4">
    <source>
        <dbReference type="ARBA" id="ARBA00022630"/>
    </source>
</evidence>
<sequence>MTDYDISPKARKLLDNLTDFVNSECIPAEPKLEHQLNQGAHRFETVPSILEDLKAKAKKRGLWNLFLGAEEYGNLGAGITNFEYALLAEQMGRSIQLAPEACNCSAPDTGNMEVLAKYGTEAQKARWLGPLLKGEIRSAFAMTEPAVASSDATNIRTAIRRDGDAWVVTGHKWWISGAGDPRCKVFVVLGKTNPDHPNPYRQQSVVLVPSDAPGVRVVRPLTVFGYDDAPAGHCEVIFDQVRVPLDHMVLGEGRGFEVMQGRLGPGRLHHCMRAVGLAERAMELTLDRLTLRTAFGRKLAENPVVQHQIAHCRMDVDQARLLVHAAAAKMDRVGPKACKREIAVAKIRVPNLVLKVIDTCIQMHGAAGLGPDLPLAPMYAAARTLRLADGPDDVHTSQLGRDEIRQHAKKSKL</sequence>
<feature type="domain" description="Acyl-CoA dehydrogenase/oxidase N-terminal" evidence="10">
    <location>
        <begin position="9"/>
        <end position="135"/>
    </location>
</feature>
<dbReference type="OrthoDB" id="434771at2759"/>
<dbReference type="InterPro" id="IPR013786">
    <property type="entry name" value="AcylCoA_DH/ox_N"/>
</dbReference>
<accession>A0A9W8DMW3</accession>
<dbReference type="PANTHER" id="PTHR48083:SF13">
    <property type="entry name" value="ACYL-COA DEHYDROGENASE FAMILY MEMBER 11"/>
    <property type="match status" value="1"/>
</dbReference>
<dbReference type="InterPro" id="IPR037069">
    <property type="entry name" value="AcylCoA_DH/ox_N_sf"/>
</dbReference>
<comment type="cofactor">
    <cofactor evidence="1 7">
        <name>FAD</name>
        <dbReference type="ChEBI" id="CHEBI:57692"/>
    </cofactor>
</comment>
<feature type="domain" description="Acyl-CoA dehydrogenase/oxidase C-terminal" evidence="8">
    <location>
        <begin position="253"/>
        <end position="401"/>
    </location>
</feature>
<proteinExistence type="inferred from homology"/>
<evidence type="ECO:0000256" key="7">
    <source>
        <dbReference type="RuleBase" id="RU362125"/>
    </source>
</evidence>
<dbReference type="InterPro" id="IPR036250">
    <property type="entry name" value="AcylCo_DH-like_C"/>
</dbReference>
<name>A0A9W8DMW3_9FUNG</name>
<dbReference type="SUPFAM" id="SSF47203">
    <property type="entry name" value="Acyl-CoA dehydrogenase C-terminal domain-like"/>
    <property type="match status" value="1"/>
</dbReference>
<evidence type="ECO:0000259" key="8">
    <source>
        <dbReference type="Pfam" id="PF00441"/>
    </source>
</evidence>
<dbReference type="InterPro" id="IPR009100">
    <property type="entry name" value="AcylCoA_DH/oxidase_NM_dom_sf"/>
</dbReference>
<comment type="caution">
    <text evidence="11">The sequence shown here is derived from an EMBL/GenBank/DDBJ whole genome shotgun (WGS) entry which is preliminary data.</text>
</comment>
<dbReference type="GO" id="GO:0033539">
    <property type="term" value="P:fatty acid beta-oxidation using acyl-CoA dehydrogenase"/>
    <property type="evidence" value="ECO:0007669"/>
    <property type="project" value="TreeGrafter"/>
</dbReference>
<dbReference type="InterPro" id="IPR050741">
    <property type="entry name" value="Acyl-CoA_dehydrogenase"/>
</dbReference>
<evidence type="ECO:0000256" key="1">
    <source>
        <dbReference type="ARBA" id="ARBA00001974"/>
    </source>
</evidence>
<keyword evidence="12" id="KW-1185">Reference proteome</keyword>
<evidence type="ECO:0000313" key="12">
    <source>
        <dbReference type="Proteomes" id="UP001150569"/>
    </source>
</evidence>
<dbReference type="InterPro" id="IPR009075">
    <property type="entry name" value="AcylCo_DH/oxidase_C"/>
</dbReference>
<evidence type="ECO:0000256" key="2">
    <source>
        <dbReference type="ARBA" id="ARBA00009347"/>
    </source>
</evidence>
<comment type="similarity">
    <text evidence="2 7">Belongs to the acyl-CoA dehydrogenase family.</text>
</comment>
<dbReference type="GO" id="GO:0003995">
    <property type="term" value="F:acyl-CoA dehydrogenase activity"/>
    <property type="evidence" value="ECO:0007669"/>
    <property type="project" value="TreeGrafter"/>
</dbReference>
<evidence type="ECO:0000256" key="3">
    <source>
        <dbReference type="ARBA" id="ARBA00011738"/>
    </source>
</evidence>
<reference evidence="11" key="1">
    <citation type="submission" date="2022-07" db="EMBL/GenBank/DDBJ databases">
        <title>Phylogenomic reconstructions and comparative analyses of Kickxellomycotina fungi.</title>
        <authorList>
            <person name="Reynolds N.K."/>
            <person name="Stajich J.E."/>
            <person name="Barry K."/>
            <person name="Grigoriev I.V."/>
            <person name="Crous P."/>
            <person name="Smith M.E."/>
        </authorList>
    </citation>
    <scope>NUCLEOTIDE SEQUENCE</scope>
    <source>
        <strain evidence="11">RSA 861</strain>
    </source>
</reference>
<dbReference type="GO" id="GO:0005737">
    <property type="term" value="C:cytoplasm"/>
    <property type="evidence" value="ECO:0007669"/>
    <property type="project" value="TreeGrafter"/>
</dbReference>
<comment type="subunit">
    <text evidence="3">Homodimer.</text>
</comment>
<keyword evidence="5 7" id="KW-0274">FAD</keyword>
<gene>
    <name evidence="11" type="ORF">IWQ60_010940</name>
</gene>
<evidence type="ECO:0000259" key="10">
    <source>
        <dbReference type="Pfam" id="PF02771"/>
    </source>
</evidence>
<dbReference type="Pfam" id="PF02771">
    <property type="entry name" value="Acyl-CoA_dh_N"/>
    <property type="match status" value="1"/>
</dbReference>
<evidence type="ECO:0000256" key="6">
    <source>
        <dbReference type="ARBA" id="ARBA00023002"/>
    </source>
</evidence>